<reference evidence="1" key="1">
    <citation type="journal article" date="2022" name="Int. J. Mol. Sci.">
        <title>Draft Genome of Tanacetum Coccineum: Genomic Comparison of Closely Related Tanacetum-Family Plants.</title>
        <authorList>
            <person name="Yamashiro T."/>
            <person name="Shiraishi A."/>
            <person name="Nakayama K."/>
            <person name="Satake H."/>
        </authorList>
    </citation>
    <scope>NUCLEOTIDE SEQUENCE</scope>
</reference>
<keyword evidence="2" id="KW-1185">Reference proteome</keyword>
<name>A0ABQ4ZRV9_9ASTR</name>
<reference evidence="1" key="2">
    <citation type="submission" date="2022-01" db="EMBL/GenBank/DDBJ databases">
        <authorList>
            <person name="Yamashiro T."/>
            <person name="Shiraishi A."/>
            <person name="Satake H."/>
            <person name="Nakayama K."/>
        </authorList>
    </citation>
    <scope>NUCLEOTIDE SEQUENCE</scope>
</reference>
<evidence type="ECO:0000313" key="2">
    <source>
        <dbReference type="Proteomes" id="UP001151760"/>
    </source>
</evidence>
<dbReference type="EMBL" id="BQNB010011524">
    <property type="protein sequence ID" value="GJS91677.1"/>
    <property type="molecule type" value="Genomic_DNA"/>
</dbReference>
<accession>A0ABQ4ZRV9</accession>
<comment type="caution">
    <text evidence="1">The sequence shown here is derived from an EMBL/GenBank/DDBJ whole genome shotgun (WGS) entry which is preliminary data.</text>
</comment>
<sequence>MSRYKSKASKLESMKKMKQAILREGSSVAHHKYYDFENISKTNSDATRDSTCLDTNKEKEVETNDYDDSNMDLSHDVPKGYDDVAGFRVFMYNKSTEPLKSTYLSPTLTNSSLDYIQSLLNETHVYELMDITSHPVHTDANTTSMVNNPEENHETISYKSGASEVSFGTHVDVQATNLVLYDMFLDEAAHHNSIPPANTTSYPTINPQHVSLQAKEKKLMQKAKKNMRKINFKRQ</sequence>
<protein>
    <submittedName>
        <fullName evidence="1">Uncharacterized protein</fullName>
    </submittedName>
</protein>
<dbReference type="Proteomes" id="UP001151760">
    <property type="component" value="Unassembled WGS sequence"/>
</dbReference>
<gene>
    <name evidence="1" type="ORF">Tco_0774313</name>
</gene>
<proteinExistence type="predicted"/>
<evidence type="ECO:0000313" key="1">
    <source>
        <dbReference type="EMBL" id="GJS91677.1"/>
    </source>
</evidence>
<organism evidence="1 2">
    <name type="scientific">Tanacetum coccineum</name>
    <dbReference type="NCBI Taxonomy" id="301880"/>
    <lineage>
        <taxon>Eukaryota</taxon>
        <taxon>Viridiplantae</taxon>
        <taxon>Streptophyta</taxon>
        <taxon>Embryophyta</taxon>
        <taxon>Tracheophyta</taxon>
        <taxon>Spermatophyta</taxon>
        <taxon>Magnoliopsida</taxon>
        <taxon>eudicotyledons</taxon>
        <taxon>Gunneridae</taxon>
        <taxon>Pentapetalae</taxon>
        <taxon>asterids</taxon>
        <taxon>campanulids</taxon>
        <taxon>Asterales</taxon>
        <taxon>Asteraceae</taxon>
        <taxon>Asteroideae</taxon>
        <taxon>Anthemideae</taxon>
        <taxon>Anthemidinae</taxon>
        <taxon>Tanacetum</taxon>
    </lineage>
</organism>